<proteinExistence type="predicted"/>
<dbReference type="EMBL" id="MU006707">
    <property type="protein sequence ID" value="KAF2630290.1"/>
    <property type="molecule type" value="Genomic_DNA"/>
</dbReference>
<protein>
    <submittedName>
        <fullName evidence="1">Uncharacterized protein</fullName>
    </submittedName>
</protein>
<comment type="caution">
    <text evidence="1">The sequence shown here is derived from an EMBL/GenBank/DDBJ whole genome shotgun (WGS) entry which is preliminary data.</text>
</comment>
<gene>
    <name evidence="1" type="ORF">BU25DRAFT_419306</name>
</gene>
<dbReference type="Proteomes" id="UP000799754">
    <property type="component" value="Unassembled WGS sequence"/>
</dbReference>
<sequence>MGCGSSKQVSNYPPPMRQTHRQKRKNRRSAYSGPQGAYVGNAPYIAEYGVYDDGNVGGAHHGHHGHHGHGHGGGGIFGFGGDSGGGYGGGGDGGGGGGGGGGGDGGGGGGGC</sequence>
<evidence type="ECO:0000313" key="2">
    <source>
        <dbReference type="Proteomes" id="UP000799754"/>
    </source>
</evidence>
<organism evidence="1 2">
    <name type="scientific">Macroventuria anomochaeta</name>
    <dbReference type="NCBI Taxonomy" id="301207"/>
    <lineage>
        <taxon>Eukaryota</taxon>
        <taxon>Fungi</taxon>
        <taxon>Dikarya</taxon>
        <taxon>Ascomycota</taxon>
        <taxon>Pezizomycotina</taxon>
        <taxon>Dothideomycetes</taxon>
        <taxon>Pleosporomycetidae</taxon>
        <taxon>Pleosporales</taxon>
        <taxon>Pleosporineae</taxon>
        <taxon>Didymellaceae</taxon>
        <taxon>Macroventuria</taxon>
    </lineage>
</organism>
<accession>A0ACB6S7P9</accession>
<evidence type="ECO:0000313" key="1">
    <source>
        <dbReference type="EMBL" id="KAF2630290.1"/>
    </source>
</evidence>
<keyword evidence="2" id="KW-1185">Reference proteome</keyword>
<reference evidence="1" key="1">
    <citation type="journal article" date="2020" name="Stud. Mycol.">
        <title>101 Dothideomycetes genomes: a test case for predicting lifestyles and emergence of pathogens.</title>
        <authorList>
            <person name="Haridas S."/>
            <person name="Albert R."/>
            <person name="Binder M."/>
            <person name="Bloem J."/>
            <person name="Labutti K."/>
            <person name="Salamov A."/>
            <person name="Andreopoulos B."/>
            <person name="Baker S."/>
            <person name="Barry K."/>
            <person name="Bills G."/>
            <person name="Bluhm B."/>
            <person name="Cannon C."/>
            <person name="Castanera R."/>
            <person name="Culley D."/>
            <person name="Daum C."/>
            <person name="Ezra D."/>
            <person name="Gonzalez J."/>
            <person name="Henrissat B."/>
            <person name="Kuo A."/>
            <person name="Liang C."/>
            <person name="Lipzen A."/>
            <person name="Lutzoni F."/>
            <person name="Magnuson J."/>
            <person name="Mondo S."/>
            <person name="Nolan M."/>
            <person name="Ohm R."/>
            <person name="Pangilinan J."/>
            <person name="Park H.-J."/>
            <person name="Ramirez L."/>
            <person name="Alfaro M."/>
            <person name="Sun H."/>
            <person name="Tritt A."/>
            <person name="Yoshinaga Y."/>
            <person name="Zwiers L.-H."/>
            <person name="Turgeon B."/>
            <person name="Goodwin S."/>
            <person name="Spatafora J."/>
            <person name="Crous P."/>
            <person name="Grigoriev I."/>
        </authorList>
    </citation>
    <scope>NUCLEOTIDE SEQUENCE</scope>
    <source>
        <strain evidence="1">CBS 525.71</strain>
    </source>
</reference>
<name>A0ACB6S7P9_9PLEO</name>